<dbReference type="OrthoDB" id="5348404at2759"/>
<sequence length="241" mass="26888">MCIEMLPFAIGHWVAFTYKDYATSSMIGFARLPVYYAIRDALGTVDLVIDFMSTFYGSSYGYRQFDSVEAILDHPESASRRARIMAGLRYKNGGRSKYWLPQKKTPKYSALSPKPSGDTSTSLMTDSVRSYGGVYDTNSSYEPSIGSSDSEVADLEAQNDAPQSLELPDQDLQGDESIYTQAKRLRYGDYNYPVITVRESIQYTPVIDRQLARGTSTTLAEEYESFAGPNDSDNESTDAFP</sequence>
<dbReference type="KEGG" id="slb:AWJ20_4302"/>
<dbReference type="EMBL" id="CP014500">
    <property type="protein sequence ID" value="ANB11490.1"/>
    <property type="molecule type" value="Genomic_DNA"/>
</dbReference>
<evidence type="ECO:0000256" key="1">
    <source>
        <dbReference type="SAM" id="MobiDB-lite"/>
    </source>
</evidence>
<feature type="compositionally biased region" description="Polar residues" evidence="1">
    <location>
        <begin position="139"/>
        <end position="150"/>
    </location>
</feature>
<feature type="region of interest" description="Disordered" evidence="1">
    <location>
        <begin position="106"/>
        <end position="125"/>
    </location>
</feature>
<accession>A0A167CC46</accession>
<proteinExistence type="predicted"/>
<evidence type="ECO:0000313" key="3">
    <source>
        <dbReference type="Proteomes" id="UP000189580"/>
    </source>
</evidence>
<protein>
    <submittedName>
        <fullName evidence="2">Uncharacterized protein</fullName>
    </submittedName>
</protein>
<evidence type="ECO:0000313" key="2">
    <source>
        <dbReference type="EMBL" id="ANB11490.1"/>
    </source>
</evidence>
<dbReference type="Proteomes" id="UP000189580">
    <property type="component" value="Chromosome c"/>
</dbReference>
<dbReference type="AlphaFoldDB" id="A0A167CC46"/>
<name>A0A167CC46_9ASCO</name>
<keyword evidence="3" id="KW-1185">Reference proteome</keyword>
<dbReference type="RefSeq" id="XP_018733967.1">
    <property type="nucleotide sequence ID" value="XM_018881371.1"/>
</dbReference>
<feature type="region of interest" description="Disordered" evidence="1">
    <location>
        <begin position="139"/>
        <end position="168"/>
    </location>
</feature>
<organism evidence="2 3">
    <name type="scientific">Sugiyamaella lignohabitans</name>
    <dbReference type="NCBI Taxonomy" id="796027"/>
    <lineage>
        <taxon>Eukaryota</taxon>
        <taxon>Fungi</taxon>
        <taxon>Dikarya</taxon>
        <taxon>Ascomycota</taxon>
        <taxon>Saccharomycotina</taxon>
        <taxon>Dipodascomycetes</taxon>
        <taxon>Dipodascales</taxon>
        <taxon>Trichomonascaceae</taxon>
        <taxon>Sugiyamaella</taxon>
    </lineage>
</organism>
<gene>
    <name evidence="2" type="ORF">AWJ20_4302</name>
</gene>
<dbReference type="GeneID" id="30036420"/>
<reference evidence="2 3" key="1">
    <citation type="submission" date="2016-02" db="EMBL/GenBank/DDBJ databases">
        <title>Complete genome sequence and transcriptome regulation of the pentose utilising yeast Sugiyamaella lignohabitans.</title>
        <authorList>
            <person name="Bellasio M."/>
            <person name="Peymann A."/>
            <person name="Valli M."/>
            <person name="Sipitzky M."/>
            <person name="Graf A."/>
            <person name="Sauer M."/>
            <person name="Marx H."/>
            <person name="Mattanovich D."/>
        </authorList>
    </citation>
    <scope>NUCLEOTIDE SEQUENCE [LARGE SCALE GENOMIC DNA]</scope>
    <source>
        <strain evidence="2 3">CBS 10342</strain>
    </source>
</reference>